<reference evidence="4 5" key="1">
    <citation type="submission" date="2017-09" db="EMBL/GenBank/DDBJ databases">
        <title>Depth-based differentiation of microbial function through sediment-hosted aquifers and enrichment of novel symbionts in the deep terrestrial subsurface.</title>
        <authorList>
            <person name="Probst A.J."/>
            <person name="Ladd B."/>
            <person name="Jarett J.K."/>
            <person name="Geller-Mcgrath D.E."/>
            <person name="Sieber C.M."/>
            <person name="Emerson J.B."/>
            <person name="Anantharaman K."/>
            <person name="Thomas B.C."/>
            <person name="Malmstrom R."/>
            <person name="Stieglmeier M."/>
            <person name="Klingl A."/>
            <person name="Woyke T."/>
            <person name="Ryan C.M."/>
            <person name="Banfield J.F."/>
        </authorList>
    </citation>
    <scope>NUCLEOTIDE SEQUENCE [LARGE SCALE GENOMIC DNA]</scope>
    <source>
        <strain evidence="4">CG23_combo_of_CG06-09_8_20_14_all_34_8</strain>
    </source>
</reference>
<proteinExistence type="predicted"/>
<dbReference type="Proteomes" id="UP000229459">
    <property type="component" value="Unassembled WGS sequence"/>
</dbReference>
<organism evidence="4 5">
    <name type="scientific">Candidatus Beckwithbacteria bacterium CG23_combo_of_CG06-09_8_20_14_all_34_8</name>
    <dbReference type="NCBI Taxonomy" id="1974497"/>
    <lineage>
        <taxon>Bacteria</taxon>
        <taxon>Candidatus Beckwithiibacteriota</taxon>
    </lineage>
</organism>
<evidence type="ECO:0000259" key="3">
    <source>
        <dbReference type="PROSITE" id="PS51186"/>
    </source>
</evidence>
<dbReference type="PROSITE" id="PS51186">
    <property type="entry name" value="GNAT"/>
    <property type="match status" value="1"/>
</dbReference>
<keyword evidence="2" id="KW-0012">Acyltransferase</keyword>
<protein>
    <submittedName>
        <fullName evidence="4">GNAT family N-acetyltransferase</fullName>
    </submittedName>
</protein>
<dbReference type="InterPro" id="IPR050680">
    <property type="entry name" value="YpeA/RimI_acetyltransf"/>
</dbReference>
<sequence length="172" mass="20036">MINIKIREAVINDAAQIAKIHVDTWRCAYKNQIPDTYLASLSIKKRTVNWSKQLANLSKGVFAIVAEVDETVWGWCTFGLSRDKDVFKQTAELHGIYVHPSYIGKGLGTQLMQYVINKLKEKGYQTIILWVLTSNEKTRKWYESKGWKLEGKTKIEHRDNFDLHESRYMIKL</sequence>
<dbReference type="InterPro" id="IPR000182">
    <property type="entry name" value="GNAT_dom"/>
</dbReference>
<name>A0A2H0B543_9BACT</name>
<dbReference type="Gene3D" id="3.40.630.30">
    <property type="match status" value="1"/>
</dbReference>
<keyword evidence="1 4" id="KW-0808">Transferase</keyword>
<dbReference type="CDD" id="cd04301">
    <property type="entry name" value="NAT_SF"/>
    <property type="match status" value="1"/>
</dbReference>
<dbReference type="SUPFAM" id="SSF55729">
    <property type="entry name" value="Acyl-CoA N-acyltransferases (Nat)"/>
    <property type="match status" value="1"/>
</dbReference>
<accession>A0A2H0B543</accession>
<evidence type="ECO:0000256" key="1">
    <source>
        <dbReference type="ARBA" id="ARBA00022679"/>
    </source>
</evidence>
<dbReference type="InterPro" id="IPR016181">
    <property type="entry name" value="Acyl_CoA_acyltransferase"/>
</dbReference>
<evidence type="ECO:0000313" key="5">
    <source>
        <dbReference type="Proteomes" id="UP000229459"/>
    </source>
</evidence>
<dbReference type="GO" id="GO:0016747">
    <property type="term" value="F:acyltransferase activity, transferring groups other than amino-acyl groups"/>
    <property type="evidence" value="ECO:0007669"/>
    <property type="project" value="InterPro"/>
</dbReference>
<comment type="caution">
    <text evidence="4">The sequence shown here is derived from an EMBL/GenBank/DDBJ whole genome shotgun (WGS) entry which is preliminary data.</text>
</comment>
<dbReference type="PANTHER" id="PTHR43420">
    <property type="entry name" value="ACETYLTRANSFERASE"/>
    <property type="match status" value="1"/>
</dbReference>
<dbReference type="EMBL" id="PCSR01000109">
    <property type="protein sequence ID" value="PIP52772.1"/>
    <property type="molecule type" value="Genomic_DNA"/>
</dbReference>
<evidence type="ECO:0000256" key="2">
    <source>
        <dbReference type="ARBA" id="ARBA00023315"/>
    </source>
</evidence>
<gene>
    <name evidence="4" type="ORF">COX08_04615</name>
</gene>
<dbReference type="Pfam" id="PF00583">
    <property type="entry name" value="Acetyltransf_1"/>
    <property type="match status" value="1"/>
</dbReference>
<feature type="domain" description="N-acetyltransferase" evidence="3">
    <location>
        <begin position="4"/>
        <end position="172"/>
    </location>
</feature>
<dbReference type="AlphaFoldDB" id="A0A2H0B543"/>
<evidence type="ECO:0000313" key="4">
    <source>
        <dbReference type="EMBL" id="PIP52772.1"/>
    </source>
</evidence>